<proteinExistence type="predicted"/>
<accession>A0A1G1XPX5</accession>
<evidence type="ECO:0000313" key="2">
    <source>
        <dbReference type="Proteomes" id="UP000176260"/>
    </source>
</evidence>
<dbReference type="EMBL" id="MHIA01000019">
    <property type="protein sequence ID" value="OGY42022.1"/>
    <property type="molecule type" value="Genomic_DNA"/>
</dbReference>
<name>A0A1G1XPX5_9BACT</name>
<reference evidence="1 2" key="1">
    <citation type="journal article" date="2016" name="Nat. Commun.">
        <title>Thousands of microbial genomes shed light on interconnected biogeochemical processes in an aquifer system.</title>
        <authorList>
            <person name="Anantharaman K."/>
            <person name="Brown C.T."/>
            <person name="Hug L.A."/>
            <person name="Sharon I."/>
            <person name="Castelle C.J."/>
            <person name="Probst A.J."/>
            <person name="Thomas B.C."/>
            <person name="Singh A."/>
            <person name="Wilkins M.J."/>
            <person name="Karaoz U."/>
            <person name="Brodie E.L."/>
            <person name="Williams K.H."/>
            <person name="Hubbard S.S."/>
            <person name="Banfield J.F."/>
        </authorList>
    </citation>
    <scope>NUCLEOTIDE SEQUENCE [LARGE SCALE GENOMIC DNA]</scope>
</reference>
<evidence type="ECO:0000313" key="1">
    <source>
        <dbReference type="EMBL" id="OGY42022.1"/>
    </source>
</evidence>
<gene>
    <name evidence="1" type="ORF">A2Y67_02985</name>
</gene>
<protein>
    <submittedName>
        <fullName evidence="1">Uncharacterized protein</fullName>
    </submittedName>
</protein>
<organism evidence="1 2">
    <name type="scientific">Candidatus Buchananbacteria bacterium RBG_13_39_9</name>
    <dbReference type="NCBI Taxonomy" id="1797531"/>
    <lineage>
        <taxon>Bacteria</taxon>
        <taxon>Candidatus Buchananiibacteriota</taxon>
    </lineage>
</organism>
<sequence length="147" mass="15945">MVVQTNQAENLGSLSGCAISLLQRGNRCKHQTQPIFDELAKFTGGQPIFIEFEQAIYPGKSGNRCSGCGGYIDEGGTCNCGTDHWSQTPGPFAKTELVEMSPEAQVTAMITLTGQAIELVKQGKKSEAEIVSLLKKMQVYKEAKRTN</sequence>
<dbReference type="AlphaFoldDB" id="A0A1G1XPX5"/>
<comment type="caution">
    <text evidence="1">The sequence shown here is derived from an EMBL/GenBank/DDBJ whole genome shotgun (WGS) entry which is preliminary data.</text>
</comment>
<dbReference type="Proteomes" id="UP000176260">
    <property type="component" value="Unassembled WGS sequence"/>
</dbReference>